<dbReference type="PANTHER" id="PTHR24064">
    <property type="entry name" value="SOLUTE CARRIER FAMILY 22 MEMBER"/>
    <property type="match status" value="1"/>
</dbReference>
<evidence type="ECO:0000313" key="7">
    <source>
        <dbReference type="Ensembl" id="ENSCPBP00000012565.1"/>
    </source>
</evidence>
<dbReference type="Gene3D" id="1.20.1250.20">
    <property type="entry name" value="MFS general substrate transporter like domains"/>
    <property type="match status" value="1"/>
</dbReference>
<dbReference type="InterPro" id="IPR036259">
    <property type="entry name" value="MFS_trans_sf"/>
</dbReference>
<evidence type="ECO:0000256" key="5">
    <source>
        <dbReference type="SAM" id="Phobius"/>
    </source>
</evidence>
<feature type="transmembrane region" description="Helical" evidence="5">
    <location>
        <begin position="18"/>
        <end position="37"/>
    </location>
</feature>
<feature type="transmembrane region" description="Helical" evidence="5">
    <location>
        <begin position="196"/>
        <end position="219"/>
    </location>
</feature>
<evidence type="ECO:0000256" key="2">
    <source>
        <dbReference type="ARBA" id="ARBA00022692"/>
    </source>
</evidence>
<dbReference type="GO" id="GO:0022857">
    <property type="term" value="F:transmembrane transporter activity"/>
    <property type="evidence" value="ECO:0007669"/>
    <property type="project" value="InterPro"/>
</dbReference>
<dbReference type="InterPro" id="IPR020846">
    <property type="entry name" value="MFS_dom"/>
</dbReference>
<reference evidence="7" key="1">
    <citation type="submission" date="2025-08" db="UniProtKB">
        <authorList>
            <consortium name="Ensembl"/>
        </authorList>
    </citation>
    <scope>IDENTIFICATION</scope>
</reference>
<dbReference type="GO" id="GO:0016020">
    <property type="term" value="C:membrane"/>
    <property type="evidence" value="ECO:0007669"/>
    <property type="project" value="UniProtKB-SubCell"/>
</dbReference>
<dbReference type="SUPFAM" id="SSF103473">
    <property type="entry name" value="MFS general substrate transporter"/>
    <property type="match status" value="1"/>
</dbReference>
<evidence type="ECO:0000256" key="1">
    <source>
        <dbReference type="ARBA" id="ARBA00004141"/>
    </source>
</evidence>
<evidence type="ECO:0000313" key="8">
    <source>
        <dbReference type="Proteomes" id="UP000694380"/>
    </source>
</evidence>
<dbReference type="AlphaFoldDB" id="A0A8C3FQJ4"/>
<feature type="transmembrane region" description="Helical" evidence="5">
    <location>
        <begin position="150"/>
        <end position="167"/>
    </location>
</feature>
<evidence type="ECO:0000256" key="3">
    <source>
        <dbReference type="ARBA" id="ARBA00022989"/>
    </source>
</evidence>
<dbReference type="Proteomes" id="UP000694380">
    <property type="component" value="Unplaced"/>
</dbReference>
<dbReference type="Ensembl" id="ENSCPBT00000014964.1">
    <property type="protein sequence ID" value="ENSCPBP00000012565.1"/>
    <property type="gene ID" value="ENSCPBG00000009469.1"/>
</dbReference>
<keyword evidence="8" id="KW-1185">Reference proteome</keyword>
<name>A0A8C3FQJ4_CHRPI</name>
<feature type="domain" description="Major facilitator superfamily (MFS) profile" evidence="6">
    <location>
        <begin position="98"/>
        <end position="526"/>
    </location>
</feature>
<feature type="transmembrane region" description="Helical" evidence="5">
    <location>
        <begin position="413"/>
        <end position="432"/>
    </location>
</feature>
<accession>A0A8C3FQJ4</accession>
<dbReference type="CDD" id="cd17446">
    <property type="entry name" value="MFS_SLC22A6_OAT1_like"/>
    <property type="match status" value="1"/>
</dbReference>
<dbReference type="InterPro" id="IPR005828">
    <property type="entry name" value="MFS_sugar_transport-like"/>
</dbReference>
<keyword evidence="4 5" id="KW-0472">Membrane</keyword>
<keyword evidence="2 5" id="KW-0812">Transmembrane</keyword>
<reference evidence="7" key="2">
    <citation type="submission" date="2025-09" db="UniProtKB">
        <authorList>
            <consortium name="Ensembl"/>
        </authorList>
    </citation>
    <scope>IDENTIFICATION</scope>
</reference>
<dbReference type="PROSITE" id="PS50850">
    <property type="entry name" value="MFS"/>
    <property type="match status" value="1"/>
</dbReference>
<comment type="subcellular location">
    <subcellularLocation>
        <location evidence="1">Membrane</location>
        <topology evidence="1">Multi-pass membrane protein</topology>
    </subcellularLocation>
</comment>
<evidence type="ECO:0000259" key="6">
    <source>
        <dbReference type="PROSITE" id="PS50850"/>
    </source>
</evidence>
<proteinExistence type="predicted"/>
<dbReference type="Pfam" id="PF00083">
    <property type="entry name" value="Sugar_tr"/>
    <property type="match status" value="1"/>
</dbReference>
<sequence>MSFAELLDHVGGMGRFQIIYAILLAIPVFMMASHNLLQNFTAATSEHHCHVHININNTPYTNLTGKLAAKDLLKVSIPMDSNLQPEKCHRFVTTQWQLLDSNATVTNLTELETEPCADGWVYDKSIFTSTIITEWDLVCDSRQLKQMAQSIYMVGILAGGIIFGGLSDRFGRRSPLIWCYLQMAVTGTCTAFSPSFTAYCIFRFLTGMAFSGIVMNGVSLSVEWTPTRTRAVVVTMYGYCLTIGQCILAGVAYAIPNWRWLQLVVSLPYFISFIYSWWFAESARWLVIAGRPDEAVKQLQRVARINQKKEEGDKLNTENTVQSTHQCSLPTFAGPIAEREHLVTNKLNDKDSLCINTCLLHPRFSTSFAYYGLAMDLQNFGVNIFLIQLVSGAVDFPAKFISVLTIGFIGRRFTQALTLILAGLSILANIFVPQDLKTLRTVLAVVGKGCLAASFNCVYLYTSELYPTVIRQTGLGLSNTMARLGSITAPLVKMLEEYIPFLPLIIYGAAPIISGIAATFLPETLNVLLPDTIEEVETRLVESIGRQE</sequence>
<dbReference type="OMA" id="MRKITIC"/>
<protein>
    <recommendedName>
        <fullName evidence="6">Major facilitator superfamily (MFS) profile domain-containing protein</fullName>
    </recommendedName>
</protein>
<keyword evidence="3 5" id="KW-1133">Transmembrane helix</keyword>
<feature type="transmembrane region" description="Helical" evidence="5">
    <location>
        <begin position="501"/>
        <end position="521"/>
    </location>
</feature>
<dbReference type="GeneTree" id="ENSGT00940000154901"/>
<evidence type="ECO:0000256" key="4">
    <source>
        <dbReference type="ARBA" id="ARBA00023136"/>
    </source>
</evidence>
<feature type="transmembrane region" description="Helical" evidence="5">
    <location>
        <begin position="260"/>
        <end position="280"/>
    </location>
</feature>
<organism evidence="7 8">
    <name type="scientific">Chrysemys picta bellii</name>
    <name type="common">Western painted turtle</name>
    <name type="synonym">Emys bellii</name>
    <dbReference type="NCBI Taxonomy" id="8478"/>
    <lineage>
        <taxon>Eukaryota</taxon>
        <taxon>Metazoa</taxon>
        <taxon>Chordata</taxon>
        <taxon>Craniata</taxon>
        <taxon>Vertebrata</taxon>
        <taxon>Euteleostomi</taxon>
        <taxon>Archelosauria</taxon>
        <taxon>Testudinata</taxon>
        <taxon>Testudines</taxon>
        <taxon>Cryptodira</taxon>
        <taxon>Durocryptodira</taxon>
        <taxon>Testudinoidea</taxon>
        <taxon>Emydidae</taxon>
        <taxon>Chrysemys</taxon>
    </lineage>
</organism>
<feature type="transmembrane region" description="Helical" evidence="5">
    <location>
        <begin position="231"/>
        <end position="254"/>
    </location>
</feature>
<dbReference type="FunFam" id="1.20.1250.20:FF:000023">
    <property type="entry name" value="Solute carrier family 22 member 6"/>
    <property type="match status" value="1"/>
</dbReference>